<feature type="compositionally biased region" description="Polar residues" evidence="2">
    <location>
        <begin position="197"/>
        <end position="211"/>
    </location>
</feature>
<name>A0A3N4J9D5_9PEZI</name>
<feature type="domain" description="EF-hand" evidence="3">
    <location>
        <begin position="90"/>
        <end position="114"/>
    </location>
</feature>
<protein>
    <recommendedName>
        <fullName evidence="3">EF-hand domain-containing protein</fullName>
    </recommendedName>
</protein>
<evidence type="ECO:0000313" key="4">
    <source>
        <dbReference type="EMBL" id="RPA93241.1"/>
    </source>
</evidence>
<dbReference type="SUPFAM" id="SSF47473">
    <property type="entry name" value="EF-hand"/>
    <property type="match status" value="1"/>
</dbReference>
<dbReference type="STRING" id="1336337.A0A3N4J9D5"/>
<dbReference type="GO" id="GO:0005509">
    <property type="term" value="F:calcium ion binding"/>
    <property type="evidence" value="ECO:0007669"/>
    <property type="project" value="InterPro"/>
</dbReference>
<evidence type="ECO:0000256" key="2">
    <source>
        <dbReference type="SAM" id="MobiDB-lite"/>
    </source>
</evidence>
<dbReference type="OrthoDB" id="343296at2759"/>
<proteinExistence type="predicted"/>
<dbReference type="InterPro" id="IPR002048">
    <property type="entry name" value="EF_hand_dom"/>
</dbReference>
<keyword evidence="1" id="KW-0106">Calcium</keyword>
<keyword evidence="5" id="KW-1185">Reference proteome</keyword>
<accession>A0A3N4J9D5</accession>
<dbReference type="InterPro" id="IPR011992">
    <property type="entry name" value="EF-hand-dom_pair"/>
</dbReference>
<feature type="compositionally biased region" description="Polar residues" evidence="2">
    <location>
        <begin position="1"/>
        <end position="11"/>
    </location>
</feature>
<dbReference type="AlphaFoldDB" id="A0A3N4J9D5"/>
<dbReference type="PROSITE" id="PS00018">
    <property type="entry name" value="EF_HAND_1"/>
    <property type="match status" value="1"/>
</dbReference>
<dbReference type="Proteomes" id="UP000276215">
    <property type="component" value="Unassembled WGS sequence"/>
</dbReference>
<organism evidence="4 5">
    <name type="scientific">Choiromyces venosus 120613-1</name>
    <dbReference type="NCBI Taxonomy" id="1336337"/>
    <lineage>
        <taxon>Eukaryota</taxon>
        <taxon>Fungi</taxon>
        <taxon>Dikarya</taxon>
        <taxon>Ascomycota</taxon>
        <taxon>Pezizomycotina</taxon>
        <taxon>Pezizomycetes</taxon>
        <taxon>Pezizales</taxon>
        <taxon>Tuberaceae</taxon>
        <taxon>Choiromyces</taxon>
    </lineage>
</organism>
<gene>
    <name evidence="4" type="ORF">L873DRAFT_1793786</name>
</gene>
<reference evidence="4 5" key="1">
    <citation type="journal article" date="2018" name="Nat. Ecol. Evol.">
        <title>Pezizomycetes genomes reveal the molecular basis of ectomycorrhizal truffle lifestyle.</title>
        <authorList>
            <person name="Murat C."/>
            <person name="Payen T."/>
            <person name="Noel B."/>
            <person name="Kuo A."/>
            <person name="Morin E."/>
            <person name="Chen J."/>
            <person name="Kohler A."/>
            <person name="Krizsan K."/>
            <person name="Balestrini R."/>
            <person name="Da Silva C."/>
            <person name="Montanini B."/>
            <person name="Hainaut M."/>
            <person name="Levati E."/>
            <person name="Barry K.W."/>
            <person name="Belfiori B."/>
            <person name="Cichocki N."/>
            <person name="Clum A."/>
            <person name="Dockter R.B."/>
            <person name="Fauchery L."/>
            <person name="Guy J."/>
            <person name="Iotti M."/>
            <person name="Le Tacon F."/>
            <person name="Lindquist E.A."/>
            <person name="Lipzen A."/>
            <person name="Malagnac F."/>
            <person name="Mello A."/>
            <person name="Molinier V."/>
            <person name="Miyauchi S."/>
            <person name="Poulain J."/>
            <person name="Riccioni C."/>
            <person name="Rubini A."/>
            <person name="Sitrit Y."/>
            <person name="Splivallo R."/>
            <person name="Traeger S."/>
            <person name="Wang M."/>
            <person name="Zifcakova L."/>
            <person name="Wipf D."/>
            <person name="Zambonelli A."/>
            <person name="Paolocci F."/>
            <person name="Nowrousian M."/>
            <person name="Ottonello S."/>
            <person name="Baldrian P."/>
            <person name="Spatafora J.W."/>
            <person name="Henrissat B."/>
            <person name="Nagy L.G."/>
            <person name="Aury J.M."/>
            <person name="Wincker P."/>
            <person name="Grigoriev I.V."/>
            <person name="Bonfante P."/>
            <person name="Martin F.M."/>
        </authorList>
    </citation>
    <scope>NUCLEOTIDE SEQUENCE [LARGE SCALE GENOMIC DNA]</scope>
    <source>
        <strain evidence="4 5">120613-1</strain>
    </source>
</reference>
<feature type="region of interest" description="Disordered" evidence="2">
    <location>
        <begin position="193"/>
        <end position="216"/>
    </location>
</feature>
<evidence type="ECO:0000313" key="5">
    <source>
        <dbReference type="Proteomes" id="UP000276215"/>
    </source>
</evidence>
<dbReference type="EMBL" id="ML120457">
    <property type="protein sequence ID" value="RPA93241.1"/>
    <property type="molecule type" value="Genomic_DNA"/>
</dbReference>
<dbReference type="Gene3D" id="1.10.238.10">
    <property type="entry name" value="EF-hand"/>
    <property type="match status" value="2"/>
</dbReference>
<evidence type="ECO:0000259" key="3">
    <source>
        <dbReference type="PROSITE" id="PS50222"/>
    </source>
</evidence>
<evidence type="ECO:0000256" key="1">
    <source>
        <dbReference type="ARBA" id="ARBA00022837"/>
    </source>
</evidence>
<feature type="region of interest" description="Disordered" evidence="2">
    <location>
        <begin position="1"/>
        <end position="39"/>
    </location>
</feature>
<dbReference type="InterPro" id="IPR018247">
    <property type="entry name" value="EF_Hand_1_Ca_BS"/>
</dbReference>
<sequence length="232" mass="25320">MFSTGPNNPRQGTAPPAGGRNRRAQGLRRSPPATAGASNNPLAGRFWAGVYLESLAERGVVSGTNTNSNNVKEIETILPNSSFPTSKSYLFDLDKDRMIDYYELKVAMKTLGFDVPKPELLQILREHGTPGPGQQAQPGEEPSRLAFDLFANAAGGGTAQESKIGIEDLTRVAREHGETLEEQELRAMIDEFDMPTSPRSGTNKMPSTQTPWKPMTSRHSCTCMALKQLELT</sequence>
<dbReference type="PROSITE" id="PS50222">
    <property type="entry name" value="EF_HAND_2"/>
    <property type="match status" value="1"/>
</dbReference>